<dbReference type="EMBL" id="GG662472">
    <property type="protein sequence ID" value="EAS03731.2"/>
    <property type="molecule type" value="Genomic_DNA"/>
</dbReference>
<evidence type="ECO:0008006" key="3">
    <source>
        <dbReference type="Google" id="ProtNLM"/>
    </source>
</evidence>
<dbReference type="SUPFAM" id="SSF52047">
    <property type="entry name" value="RNI-like"/>
    <property type="match status" value="1"/>
</dbReference>
<protein>
    <recommendedName>
        <fullName evidence="3">Kinase domain protein</fullName>
    </recommendedName>
</protein>
<dbReference type="KEGG" id="tet:TTHERM_00474940"/>
<evidence type="ECO:0000313" key="1">
    <source>
        <dbReference type="EMBL" id="EAS03731.2"/>
    </source>
</evidence>
<dbReference type="Gene3D" id="3.80.10.10">
    <property type="entry name" value="Ribonuclease Inhibitor"/>
    <property type="match status" value="1"/>
</dbReference>
<gene>
    <name evidence="1" type="ORF">TTHERM_00474940</name>
</gene>
<proteinExistence type="predicted"/>
<reference evidence="2" key="1">
    <citation type="journal article" date="2006" name="PLoS Biol.">
        <title>Macronuclear genome sequence of the ciliate Tetrahymena thermophila, a model eukaryote.</title>
        <authorList>
            <person name="Eisen J.A."/>
            <person name="Coyne R.S."/>
            <person name="Wu M."/>
            <person name="Wu D."/>
            <person name="Thiagarajan M."/>
            <person name="Wortman J.R."/>
            <person name="Badger J.H."/>
            <person name="Ren Q."/>
            <person name="Amedeo P."/>
            <person name="Jones K.M."/>
            <person name="Tallon L.J."/>
            <person name="Delcher A.L."/>
            <person name="Salzberg S.L."/>
            <person name="Silva J.C."/>
            <person name="Haas B.J."/>
            <person name="Majoros W.H."/>
            <person name="Farzad M."/>
            <person name="Carlton J.M."/>
            <person name="Smith R.K. Jr."/>
            <person name="Garg J."/>
            <person name="Pearlman R.E."/>
            <person name="Karrer K.M."/>
            <person name="Sun L."/>
            <person name="Manning G."/>
            <person name="Elde N.C."/>
            <person name="Turkewitz A.P."/>
            <person name="Asai D.J."/>
            <person name="Wilkes D.E."/>
            <person name="Wang Y."/>
            <person name="Cai H."/>
            <person name="Collins K."/>
            <person name="Stewart B.A."/>
            <person name="Lee S.R."/>
            <person name="Wilamowska K."/>
            <person name="Weinberg Z."/>
            <person name="Ruzzo W.L."/>
            <person name="Wloga D."/>
            <person name="Gaertig J."/>
            <person name="Frankel J."/>
            <person name="Tsao C.-C."/>
            <person name="Gorovsky M.A."/>
            <person name="Keeling P.J."/>
            <person name="Waller R.F."/>
            <person name="Patron N.J."/>
            <person name="Cherry J.M."/>
            <person name="Stover N.A."/>
            <person name="Krieger C.J."/>
            <person name="del Toro C."/>
            <person name="Ryder H.F."/>
            <person name="Williamson S.C."/>
            <person name="Barbeau R.A."/>
            <person name="Hamilton E.P."/>
            <person name="Orias E."/>
        </authorList>
    </citation>
    <scope>NUCLEOTIDE SEQUENCE [LARGE SCALE GENOMIC DNA]</scope>
    <source>
        <strain evidence="2">SB210</strain>
    </source>
</reference>
<dbReference type="AlphaFoldDB" id="I7MHX8"/>
<dbReference type="RefSeq" id="XP_001023976.2">
    <property type="nucleotide sequence ID" value="XM_001023976.2"/>
</dbReference>
<accession>I7MHX8</accession>
<keyword evidence="2" id="KW-1185">Reference proteome</keyword>
<dbReference type="GeneID" id="7829490"/>
<dbReference type="InParanoid" id="I7MHX8"/>
<dbReference type="Proteomes" id="UP000009168">
    <property type="component" value="Unassembled WGS sequence"/>
</dbReference>
<name>I7MHX8_TETTS</name>
<organism evidence="1 2">
    <name type="scientific">Tetrahymena thermophila (strain SB210)</name>
    <dbReference type="NCBI Taxonomy" id="312017"/>
    <lineage>
        <taxon>Eukaryota</taxon>
        <taxon>Sar</taxon>
        <taxon>Alveolata</taxon>
        <taxon>Ciliophora</taxon>
        <taxon>Intramacronucleata</taxon>
        <taxon>Oligohymenophorea</taxon>
        <taxon>Hymenostomatida</taxon>
        <taxon>Tetrahymenina</taxon>
        <taxon>Tetrahymenidae</taxon>
        <taxon>Tetrahymena</taxon>
    </lineage>
</organism>
<evidence type="ECO:0000313" key="2">
    <source>
        <dbReference type="Proteomes" id="UP000009168"/>
    </source>
</evidence>
<sequence length="428" mass="49139">MMEIENQTDQAIIFLDHSNVNSFRELIKDQRNVRMHIDDYSQYKAQFIASVLQEQTQMEQYGLLIDAHSLGCADTKAILKAISCLSRLSELDLQLLNVREDSEMTEILQICQSLSLTLKKLRFLFYHIEINQQGCEDLKIALSQLQNVSKLCIDVSTLKEQYDQNLGIIRAKSIGEGLSTLNSLESLELSIAGTNIGSKGGELLEQNLVKILLQNQNLKKLKINVHSNQLGDIPIAKITKSIAENARRLTQLYLNFSINNLTNQGLFQMGKIFTVYQKLKFLELDLMRNDFDEQGLSQFFGALTINSLERLKVSISRVKFNLDVVQQVRNLISNNRSLSILDIQLSNCTMDNQSQLFLAKIVIENSFQIRKFILSGIQLQFWYQYLRPCIEQCLHQINDLANVGLFFSFLCSPEMHYHPNFIFCDLYL</sequence>
<dbReference type="InterPro" id="IPR032675">
    <property type="entry name" value="LRR_dom_sf"/>
</dbReference>